<dbReference type="RefSeq" id="WP_323306668.1">
    <property type="nucleotide sequence ID" value="NZ_JAYGHX010000016.1"/>
</dbReference>
<comment type="similarity">
    <text evidence="8">Belongs to the complex I NdhO subunit family.</text>
</comment>
<name>A0ABU5RYD0_9CYAN</name>
<protein>
    <recommendedName>
        <fullName evidence="8">NAD(P)H-quinone oxidoreductase subunit O</fullName>
        <ecNumber evidence="8">7.1.1.-</ecNumber>
    </recommendedName>
    <alternativeName>
        <fullName evidence="8">NAD(P)H dehydrogenase I subunit O</fullName>
        <shortName evidence="8">NDH-1 subunit O</shortName>
        <shortName evidence="8">NDH-O</shortName>
    </alternativeName>
</protein>
<comment type="catalytic activity">
    <reaction evidence="8">
        <text>a plastoquinone + NADH + (n+1) H(+)(in) = a plastoquinol + NAD(+) + n H(+)(out)</text>
        <dbReference type="Rhea" id="RHEA:42608"/>
        <dbReference type="Rhea" id="RHEA-COMP:9561"/>
        <dbReference type="Rhea" id="RHEA-COMP:9562"/>
        <dbReference type="ChEBI" id="CHEBI:15378"/>
        <dbReference type="ChEBI" id="CHEBI:17757"/>
        <dbReference type="ChEBI" id="CHEBI:57540"/>
        <dbReference type="ChEBI" id="CHEBI:57945"/>
        <dbReference type="ChEBI" id="CHEBI:62192"/>
    </reaction>
</comment>
<keyword evidence="7 8" id="KW-0472">Membrane</keyword>
<keyword evidence="2 8" id="KW-0874">Quinone</keyword>
<evidence type="ECO:0000256" key="8">
    <source>
        <dbReference type="HAMAP-Rule" id="MF_01354"/>
    </source>
</evidence>
<keyword evidence="4 8" id="KW-0618">Plastoquinone</keyword>
<evidence type="ECO:0000256" key="2">
    <source>
        <dbReference type="ARBA" id="ARBA00022719"/>
    </source>
</evidence>
<dbReference type="HAMAP" id="MF_01354">
    <property type="entry name" value="NDH1_NDH1O"/>
    <property type="match status" value="1"/>
</dbReference>
<proteinExistence type="inferred from homology"/>
<organism evidence="9 10">
    <name type="scientific">Cyanobium gracile UHCC 0139</name>
    <dbReference type="NCBI Taxonomy" id="3110308"/>
    <lineage>
        <taxon>Bacteria</taxon>
        <taxon>Bacillati</taxon>
        <taxon>Cyanobacteriota</taxon>
        <taxon>Cyanophyceae</taxon>
        <taxon>Synechococcales</taxon>
        <taxon>Prochlorococcaceae</taxon>
        <taxon>Cyanobium</taxon>
    </lineage>
</organism>
<comment type="caution">
    <text evidence="9">The sequence shown here is derived from an EMBL/GenBank/DDBJ whole genome shotgun (WGS) entry which is preliminary data.</text>
</comment>
<evidence type="ECO:0000256" key="6">
    <source>
        <dbReference type="ARBA" id="ARBA00023027"/>
    </source>
</evidence>
<evidence type="ECO:0000256" key="1">
    <source>
        <dbReference type="ARBA" id="ARBA00022448"/>
    </source>
</evidence>
<dbReference type="Pfam" id="PF11910">
    <property type="entry name" value="NdhO"/>
    <property type="match status" value="1"/>
</dbReference>
<sequence>MADSAPAAPPSLKKGALVRVNRSAYINSLEAGASDPVPPGYLFEGPGEILAIQGEHAQLRWRLPVPDVWLRLDQLEAMPAP</sequence>
<dbReference type="InterPro" id="IPR020905">
    <property type="entry name" value="NdhO"/>
</dbReference>
<comment type="function">
    <text evidence="8">NDH-1 shuttles electrons from an unknown electron donor, via FMN and iron-sulfur (Fe-S) centers, to quinones in the respiratory and/or the photosynthetic chain. The immediate electron acceptor for the enzyme in this species is believed to be plastoquinone. Couples the redox reaction to proton translocation, and thus conserves the redox energy in a proton gradient. Cyanobacterial NDH-1 also plays a role in inorganic carbon-concentration.</text>
</comment>
<comment type="subunit">
    <text evidence="8">NDH-1 can be composed of about 15 different subunits; different subcomplexes with different compositions have been identified which probably have different functions.</text>
</comment>
<keyword evidence="10" id="KW-1185">Reference proteome</keyword>
<keyword evidence="5 8" id="KW-1278">Translocase</keyword>
<evidence type="ECO:0000313" key="9">
    <source>
        <dbReference type="EMBL" id="MEA5392743.1"/>
    </source>
</evidence>
<gene>
    <name evidence="8" type="primary">ndhO</name>
    <name evidence="9" type="ORF">VB738_15885</name>
</gene>
<comment type="catalytic activity">
    <reaction evidence="8">
        <text>a plastoquinone + NADPH + (n+1) H(+)(in) = a plastoquinol + NADP(+) + n H(+)(out)</text>
        <dbReference type="Rhea" id="RHEA:42612"/>
        <dbReference type="Rhea" id="RHEA-COMP:9561"/>
        <dbReference type="Rhea" id="RHEA-COMP:9562"/>
        <dbReference type="ChEBI" id="CHEBI:15378"/>
        <dbReference type="ChEBI" id="CHEBI:17757"/>
        <dbReference type="ChEBI" id="CHEBI:57783"/>
        <dbReference type="ChEBI" id="CHEBI:58349"/>
        <dbReference type="ChEBI" id="CHEBI:62192"/>
    </reaction>
</comment>
<comment type="subcellular location">
    <subcellularLocation>
        <location evidence="8">Cellular thylakoid membrane</location>
        <topology evidence="8">Peripheral membrane protein</topology>
        <orientation evidence="8">Cytoplasmic side</orientation>
    </subcellularLocation>
</comment>
<dbReference type="EMBL" id="JAYGHX010000016">
    <property type="protein sequence ID" value="MEA5392743.1"/>
    <property type="molecule type" value="Genomic_DNA"/>
</dbReference>
<evidence type="ECO:0000256" key="4">
    <source>
        <dbReference type="ARBA" id="ARBA00022957"/>
    </source>
</evidence>
<dbReference type="EC" id="7.1.1.-" evidence="8"/>
<dbReference type="Proteomes" id="UP001304461">
    <property type="component" value="Unassembled WGS sequence"/>
</dbReference>
<keyword evidence="6 8" id="KW-0520">NAD</keyword>
<accession>A0ABU5RYD0</accession>
<evidence type="ECO:0000256" key="7">
    <source>
        <dbReference type="ARBA" id="ARBA00023136"/>
    </source>
</evidence>
<reference evidence="9 10" key="1">
    <citation type="submission" date="2023-12" db="EMBL/GenBank/DDBJ databases">
        <title>Baltic Sea Cyanobacteria.</title>
        <authorList>
            <person name="Delbaje E."/>
            <person name="Fewer D.P."/>
            <person name="Shishido T.K."/>
        </authorList>
    </citation>
    <scope>NUCLEOTIDE SEQUENCE [LARGE SCALE GENOMIC DNA]</scope>
    <source>
        <strain evidence="9 10">UHCC 0139</strain>
    </source>
</reference>
<evidence type="ECO:0000313" key="10">
    <source>
        <dbReference type="Proteomes" id="UP001304461"/>
    </source>
</evidence>
<keyword evidence="3 8" id="KW-0521">NADP</keyword>
<keyword evidence="8" id="KW-0793">Thylakoid</keyword>
<evidence type="ECO:0000256" key="3">
    <source>
        <dbReference type="ARBA" id="ARBA00022857"/>
    </source>
</evidence>
<keyword evidence="1 8" id="KW-0813">Transport</keyword>
<evidence type="ECO:0000256" key="5">
    <source>
        <dbReference type="ARBA" id="ARBA00022967"/>
    </source>
</evidence>